<reference evidence="7" key="1">
    <citation type="submission" date="2023-03" db="EMBL/GenBank/DDBJ databases">
        <title>Massive genome expansion in bonnet fungi (Mycena s.s.) driven by repeated elements and novel gene families across ecological guilds.</title>
        <authorList>
            <consortium name="Lawrence Berkeley National Laboratory"/>
            <person name="Harder C.B."/>
            <person name="Miyauchi S."/>
            <person name="Viragh M."/>
            <person name="Kuo A."/>
            <person name="Thoen E."/>
            <person name="Andreopoulos B."/>
            <person name="Lu D."/>
            <person name="Skrede I."/>
            <person name="Drula E."/>
            <person name="Henrissat B."/>
            <person name="Morin E."/>
            <person name="Kohler A."/>
            <person name="Barry K."/>
            <person name="LaButti K."/>
            <person name="Morin E."/>
            <person name="Salamov A."/>
            <person name="Lipzen A."/>
            <person name="Mereny Z."/>
            <person name="Hegedus B."/>
            <person name="Baldrian P."/>
            <person name="Stursova M."/>
            <person name="Weitz H."/>
            <person name="Taylor A."/>
            <person name="Grigoriev I.V."/>
            <person name="Nagy L.G."/>
            <person name="Martin F."/>
            <person name="Kauserud H."/>
        </authorList>
    </citation>
    <scope>NUCLEOTIDE SEQUENCE</scope>
    <source>
        <strain evidence="7">9284</strain>
    </source>
</reference>
<feature type="transmembrane region" description="Helical" evidence="6">
    <location>
        <begin position="20"/>
        <end position="40"/>
    </location>
</feature>
<proteinExistence type="predicted"/>
<dbReference type="InterPro" id="IPR019013">
    <property type="entry name" value="Vma21"/>
</dbReference>
<evidence type="ECO:0000313" key="8">
    <source>
        <dbReference type="Proteomes" id="UP001221142"/>
    </source>
</evidence>
<protein>
    <recommendedName>
        <fullName evidence="9">Vacuolar ATPase assembly integral membrane protein VMA21</fullName>
    </recommendedName>
</protein>
<keyword evidence="8" id="KW-1185">Reference proteome</keyword>
<organism evidence="7 8">
    <name type="scientific">Roridomyces roridus</name>
    <dbReference type="NCBI Taxonomy" id="1738132"/>
    <lineage>
        <taxon>Eukaryota</taxon>
        <taxon>Fungi</taxon>
        <taxon>Dikarya</taxon>
        <taxon>Basidiomycota</taxon>
        <taxon>Agaricomycotina</taxon>
        <taxon>Agaricomycetes</taxon>
        <taxon>Agaricomycetidae</taxon>
        <taxon>Agaricales</taxon>
        <taxon>Marasmiineae</taxon>
        <taxon>Mycenaceae</taxon>
        <taxon>Roridomyces</taxon>
    </lineage>
</organism>
<sequence length="91" mass="9609">MSEQVAVNKVAADAASTAQLVKLLLFSLSLGIVPIASYFGSLEYVWNGNATYAALTAVVGANIVLVGYIISSVLDDKRETSSPTKETKKTQ</sequence>
<dbReference type="Pfam" id="PF09446">
    <property type="entry name" value="VMA21"/>
    <property type="match status" value="1"/>
</dbReference>
<evidence type="ECO:0000256" key="6">
    <source>
        <dbReference type="SAM" id="Phobius"/>
    </source>
</evidence>
<dbReference type="AlphaFoldDB" id="A0AAD7C6A9"/>
<dbReference type="GO" id="GO:0070072">
    <property type="term" value="P:vacuolar proton-transporting V-type ATPase complex assembly"/>
    <property type="evidence" value="ECO:0007669"/>
    <property type="project" value="InterPro"/>
</dbReference>
<keyword evidence="3 6" id="KW-1133">Transmembrane helix</keyword>
<feature type="transmembrane region" description="Helical" evidence="6">
    <location>
        <begin position="52"/>
        <end position="74"/>
    </location>
</feature>
<keyword evidence="1 6" id="KW-0812">Transmembrane</keyword>
<evidence type="ECO:0000256" key="3">
    <source>
        <dbReference type="ARBA" id="ARBA00022989"/>
    </source>
</evidence>
<evidence type="ECO:0000256" key="4">
    <source>
        <dbReference type="ARBA" id="ARBA00023136"/>
    </source>
</evidence>
<name>A0AAD7C6A9_9AGAR</name>
<gene>
    <name evidence="7" type="ORF">FB45DRAFT_1054956</name>
</gene>
<evidence type="ECO:0000256" key="5">
    <source>
        <dbReference type="ARBA" id="ARBA00023329"/>
    </source>
</evidence>
<keyword evidence="5" id="KW-0968">Cytoplasmic vesicle</keyword>
<keyword evidence="4 6" id="KW-0472">Membrane</keyword>
<evidence type="ECO:0008006" key="9">
    <source>
        <dbReference type="Google" id="ProtNLM"/>
    </source>
</evidence>
<evidence type="ECO:0000256" key="1">
    <source>
        <dbReference type="ARBA" id="ARBA00022692"/>
    </source>
</evidence>
<evidence type="ECO:0000313" key="7">
    <source>
        <dbReference type="EMBL" id="KAJ7638710.1"/>
    </source>
</evidence>
<evidence type="ECO:0000256" key="2">
    <source>
        <dbReference type="ARBA" id="ARBA00022824"/>
    </source>
</evidence>
<dbReference type="GO" id="GO:0031410">
    <property type="term" value="C:cytoplasmic vesicle"/>
    <property type="evidence" value="ECO:0007669"/>
    <property type="project" value="UniProtKB-KW"/>
</dbReference>
<dbReference type="Proteomes" id="UP001221142">
    <property type="component" value="Unassembled WGS sequence"/>
</dbReference>
<comment type="caution">
    <text evidence="7">The sequence shown here is derived from an EMBL/GenBank/DDBJ whole genome shotgun (WGS) entry which is preliminary data.</text>
</comment>
<keyword evidence="2" id="KW-0256">Endoplasmic reticulum</keyword>
<accession>A0AAD7C6A9</accession>
<dbReference type="EMBL" id="JARKIF010000005">
    <property type="protein sequence ID" value="KAJ7638710.1"/>
    <property type="molecule type" value="Genomic_DNA"/>
</dbReference>